<comment type="similarity">
    <text evidence="1">Belongs to the short-chain dehydrogenases/reductases (SDR) family.</text>
</comment>
<dbReference type="PRINTS" id="PR00080">
    <property type="entry name" value="SDRFAMILY"/>
</dbReference>
<sequence length="247" mass="24920">MRPLTIITGGGRGIGAATALWLARAGHDLVLCYRGDRGSAEQVAAEAAAHGVRCVPVRADVSQESDVDRLFAAAAEVGVVTGLVNNAGLTAHLADLADTPVSAIRQVIDVNFLGTVLCARRAAQVMSTRRGGAGGAIVNVSSSAATLGAPHEYVHYAGAKAAVEAFTAGLAKELAQEGVRVNAVAPGLVRTGIHADAGAPDRVDTTAPRVPVGRAGEPEEIAPAIGWLLGPEATYTTGAVLRVAGGL</sequence>
<proteinExistence type="inferred from homology"/>
<dbReference type="SUPFAM" id="SSF51735">
    <property type="entry name" value="NAD(P)-binding Rossmann-fold domains"/>
    <property type="match status" value="1"/>
</dbReference>
<comment type="caution">
    <text evidence="3">The sequence shown here is derived from an EMBL/GenBank/DDBJ whole genome shotgun (WGS) entry which is preliminary data.</text>
</comment>
<dbReference type="AlphaFoldDB" id="A0A853AKU4"/>
<evidence type="ECO:0000256" key="1">
    <source>
        <dbReference type="ARBA" id="ARBA00006484"/>
    </source>
</evidence>
<accession>A0A853AKU4</accession>
<dbReference type="PROSITE" id="PS00061">
    <property type="entry name" value="ADH_SHORT"/>
    <property type="match status" value="1"/>
</dbReference>
<dbReference type="PANTHER" id="PTHR42760">
    <property type="entry name" value="SHORT-CHAIN DEHYDROGENASES/REDUCTASES FAMILY MEMBER"/>
    <property type="match status" value="1"/>
</dbReference>
<dbReference type="GO" id="GO:0030497">
    <property type="term" value="P:fatty acid elongation"/>
    <property type="evidence" value="ECO:0007669"/>
    <property type="project" value="TreeGrafter"/>
</dbReference>
<dbReference type="InterPro" id="IPR020904">
    <property type="entry name" value="Sc_DH/Rdtase_CS"/>
</dbReference>
<protein>
    <submittedName>
        <fullName evidence="3">NAD(P)-dependent dehydrogenase (Short-subunit alcohol dehydrogenase family)</fullName>
    </submittedName>
</protein>
<dbReference type="PRINTS" id="PR00081">
    <property type="entry name" value="GDHRDH"/>
</dbReference>
<dbReference type="Pfam" id="PF13561">
    <property type="entry name" value="adh_short_C2"/>
    <property type="match status" value="1"/>
</dbReference>
<dbReference type="Gene3D" id="3.40.50.720">
    <property type="entry name" value="NAD(P)-binding Rossmann-like Domain"/>
    <property type="match status" value="1"/>
</dbReference>
<dbReference type="GO" id="GO:0016616">
    <property type="term" value="F:oxidoreductase activity, acting on the CH-OH group of donors, NAD or NADP as acceptor"/>
    <property type="evidence" value="ECO:0007669"/>
    <property type="project" value="TreeGrafter"/>
</dbReference>
<evidence type="ECO:0000256" key="2">
    <source>
        <dbReference type="ARBA" id="ARBA00023002"/>
    </source>
</evidence>
<gene>
    <name evidence="3" type="ORF">HNR68_003288</name>
</gene>
<keyword evidence="4" id="KW-1185">Reference proteome</keyword>
<dbReference type="FunFam" id="3.40.50.720:FF:000173">
    <property type="entry name" value="3-oxoacyl-[acyl-carrier protein] reductase"/>
    <property type="match status" value="1"/>
</dbReference>
<dbReference type="InterPro" id="IPR002347">
    <property type="entry name" value="SDR_fam"/>
</dbReference>
<keyword evidence="2" id="KW-0560">Oxidoreductase</keyword>
<evidence type="ECO:0000313" key="3">
    <source>
        <dbReference type="EMBL" id="NYI84658.1"/>
    </source>
</evidence>
<organism evidence="3 4">
    <name type="scientific">Saccharopolyspora hordei</name>
    <dbReference type="NCBI Taxonomy" id="1838"/>
    <lineage>
        <taxon>Bacteria</taxon>
        <taxon>Bacillati</taxon>
        <taxon>Actinomycetota</taxon>
        <taxon>Actinomycetes</taxon>
        <taxon>Pseudonocardiales</taxon>
        <taxon>Pseudonocardiaceae</taxon>
        <taxon>Saccharopolyspora</taxon>
    </lineage>
</organism>
<dbReference type="PANTHER" id="PTHR42760:SF40">
    <property type="entry name" value="3-OXOACYL-[ACYL-CARRIER-PROTEIN] REDUCTASE, CHLOROPLASTIC"/>
    <property type="match status" value="1"/>
</dbReference>
<dbReference type="InterPro" id="IPR036291">
    <property type="entry name" value="NAD(P)-bd_dom_sf"/>
</dbReference>
<dbReference type="EMBL" id="JACCFJ010000001">
    <property type="protein sequence ID" value="NYI84658.1"/>
    <property type="molecule type" value="Genomic_DNA"/>
</dbReference>
<reference evidence="3 4" key="1">
    <citation type="submission" date="2020-07" db="EMBL/GenBank/DDBJ databases">
        <title>Sequencing the genomes of 1000 actinobacteria strains.</title>
        <authorList>
            <person name="Klenk H.-P."/>
        </authorList>
    </citation>
    <scope>NUCLEOTIDE SEQUENCE [LARGE SCALE GENOMIC DNA]</scope>
    <source>
        <strain evidence="3 4">DSM 44065</strain>
    </source>
</reference>
<evidence type="ECO:0000313" key="4">
    <source>
        <dbReference type="Proteomes" id="UP000587002"/>
    </source>
</evidence>
<dbReference type="Proteomes" id="UP000587002">
    <property type="component" value="Unassembled WGS sequence"/>
</dbReference>
<dbReference type="CDD" id="cd05233">
    <property type="entry name" value="SDR_c"/>
    <property type="match status" value="1"/>
</dbReference>
<name>A0A853AKU4_9PSEU</name>